<comment type="similarity">
    <text evidence="2 7">Belongs to the UDP-glucose/GDP-mannose dehydrogenase family.</text>
</comment>
<dbReference type="SUPFAM" id="SSF48179">
    <property type="entry name" value="6-phosphogluconate dehydrogenase C-terminal domain-like"/>
    <property type="match status" value="1"/>
</dbReference>
<dbReference type="EC" id="1.1.1.22" evidence="3 7"/>
<feature type="binding site" evidence="10">
    <location>
        <position position="30"/>
    </location>
    <ligand>
        <name>NAD(+)</name>
        <dbReference type="ChEBI" id="CHEBI:57540"/>
    </ligand>
</feature>
<feature type="binding site" evidence="10">
    <location>
        <position position="331"/>
    </location>
    <ligand>
        <name>NAD(+)</name>
        <dbReference type="ChEBI" id="CHEBI:57540"/>
    </ligand>
</feature>
<comment type="pathway">
    <text evidence="1">Nucleotide-sugar biosynthesis; UDP-alpha-D-glucuronate biosynthesis; UDP-alpha-D-glucuronate from UDP-alpha-D-glucose: step 1/1.</text>
</comment>
<organism evidence="12 13">
    <name type="scientific">Methanomicrobium antiquum</name>
    <dbReference type="NCBI Taxonomy" id="487686"/>
    <lineage>
        <taxon>Archaea</taxon>
        <taxon>Methanobacteriati</taxon>
        <taxon>Methanobacteriota</taxon>
        <taxon>Stenosarchaea group</taxon>
        <taxon>Methanomicrobia</taxon>
        <taxon>Methanomicrobiales</taxon>
        <taxon>Methanomicrobiaceae</taxon>
        <taxon>Methanomicrobium</taxon>
    </lineage>
</organism>
<evidence type="ECO:0000313" key="12">
    <source>
        <dbReference type="EMBL" id="WFN37516.1"/>
    </source>
</evidence>
<dbReference type="Pfam" id="PF03721">
    <property type="entry name" value="UDPG_MGDP_dh_N"/>
    <property type="match status" value="1"/>
</dbReference>
<dbReference type="AlphaFoldDB" id="A0AAF0FSW3"/>
<feature type="binding site" evidence="9">
    <location>
        <position position="261"/>
    </location>
    <ligand>
        <name>substrate</name>
    </ligand>
</feature>
<sequence>MKITVVGGGYVGLVSGACLADLGHDVTIIDTVSAKVDMINSKKPPIYEKGLLDILKRTVGKNLTASTKYENVSESDVSLICVGTPPKKDGSANLDYIKSAAASIGEELKKKSEKYHVVAVKSTVPPGTTEGIVKTTVLEYSGRNDEDVGFSMNPEFLREGLAVEDFMHPDRIVIGSSDKRAGDVIEQMYEKLNGDVLHTGITAAEMIKYTSNAFLATKISFSNEIGNICKSLSIDVYEVMKGVGMDHRISPYFLNAGAGFGGSCFPKDVSALVSLAEEKDQNPILLKSVLDVNKTQPLKMTEILKSRLCSLKNKKIAVLGLAFKDNTDDIRDSRSIPVIEALILEEADVFAFDPMASDNMKNIYPEINYCKTALEALKDAEGCLVMTEWPEFSKLNDEFNQMKSKIIIEGRHILTIDEKEGICW</sequence>
<evidence type="ECO:0000256" key="9">
    <source>
        <dbReference type="PIRSR" id="PIRSR500134-2"/>
    </source>
</evidence>
<evidence type="ECO:0000256" key="1">
    <source>
        <dbReference type="ARBA" id="ARBA00004701"/>
    </source>
</evidence>
<feature type="binding site" evidence="10">
    <location>
        <position position="159"/>
    </location>
    <ligand>
        <name>NAD(+)</name>
        <dbReference type="ChEBI" id="CHEBI:57540"/>
    </ligand>
</feature>
<dbReference type="InterPro" id="IPR014026">
    <property type="entry name" value="UDP-Glc/GDP-Man_DH_dimer"/>
</dbReference>
<dbReference type="InterPro" id="IPR036291">
    <property type="entry name" value="NAD(P)-bd_dom_sf"/>
</dbReference>
<dbReference type="InterPro" id="IPR028357">
    <property type="entry name" value="UDPglc_DH_bac"/>
</dbReference>
<evidence type="ECO:0000256" key="7">
    <source>
        <dbReference type="PIRNR" id="PIRNR000124"/>
    </source>
</evidence>
<dbReference type="GO" id="GO:0000271">
    <property type="term" value="P:polysaccharide biosynthetic process"/>
    <property type="evidence" value="ECO:0007669"/>
    <property type="project" value="InterPro"/>
</dbReference>
<dbReference type="InterPro" id="IPR014027">
    <property type="entry name" value="UDP-Glc/GDP-Man_DH_C"/>
</dbReference>
<comment type="catalytic activity">
    <reaction evidence="6 7">
        <text>UDP-alpha-D-glucose + 2 NAD(+) + H2O = UDP-alpha-D-glucuronate + 2 NADH + 3 H(+)</text>
        <dbReference type="Rhea" id="RHEA:23596"/>
        <dbReference type="ChEBI" id="CHEBI:15377"/>
        <dbReference type="ChEBI" id="CHEBI:15378"/>
        <dbReference type="ChEBI" id="CHEBI:57540"/>
        <dbReference type="ChEBI" id="CHEBI:57945"/>
        <dbReference type="ChEBI" id="CHEBI:58052"/>
        <dbReference type="ChEBI" id="CHEBI:58885"/>
        <dbReference type="EC" id="1.1.1.22"/>
    </reaction>
</comment>
<evidence type="ECO:0000256" key="3">
    <source>
        <dbReference type="ARBA" id="ARBA00012954"/>
    </source>
</evidence>
<dbReference type="RefSeq" id="WP_278100356.1">
    <property type="nucleotide sequence ID" value="NZ_CP091092.1"/>
</dbReference>
<dbReference type="PANTHER" id="PTHR43750">
    <property type="entry name" value="UDP-GLUCOSE 6-DEHYDROGENASE TUAD"/>
    <property type="match status" value="1"/>
</dbReference>
<feature type="binding site" evidence="10">
    <location>
        <position position="267"/>
    </location>
    <ligand>
        <name>NAD(+)</name>
        <dbReference type="ChEBI" id="CHEBI:57540"/>
    </ligand>
</feature>
<proteinExistence type="inferred from homology"/>
<evidence type="ECO:0000256" key="8">
    <source>
        <dbReference type="PIRSR" id="PIRSR500134-1"/>
    </source>
</evidence>
<evidence type="ECO:0000256" key="5">
    <source>
        <dbReference type="ARBA" id="ARBA00023027"/>
    </source>
</evidence>
<gene>
    <name evidence="12" type="ORF">L1994_03775</name>
</gene>
<dbReference type="PANTHER" id="PTHR43750:SF3">
    <property type="entry name" value="UDP-GLUCOSE 6-DEHYDROGENASE TUAD"/>
    <property type="match status" value="1"/>
</dbReference>
<dbReference type="Pfam" id="PF03720">
    <property type="entry name" value="UDPG_MGDP_dh_C"/>
    <property type="match status" value="1"/>
</dbReference>
<dbReference type="SMART" id="SM00984">
    <property type="entry name" value="UDPG_MGDP_dh_C"/>
    <property type="match status" value="1"/>
</dbReference>
<feature type="binding site" evidence="10">
    <location>
        <position position="123"/>
    </location>
    <ligand>
        <name>NAD(+)</name>
        <dbReference type="ChEBI" id="CHEBI:57540"/>
    </ligand>
</feature>
<dbReference type="Gene3D" id="3.40.50.720">
    <property type="entry name" value="NAD(P)-binding Rossmann-like Domain"/>
    <property type="match status" value="2"/>
</dbReference>
<dbReference type="SUPFAM" id="SSF51735">
    <property type="entry name" value="NAD(P)-binding Rossmann-fold domains"/>
    <property type="match status" value="1"/>
</dbReference>
<feature type="binding site" evidence="9">
    <location>
        <begin position="253"/>
        <end position="257"/>
    </location>
    <ligand>
        <name>substrate</name>
    </ligand>
</feature>
<dbReference type="Pfam" id="PF00984">
    <property type="entry name" value="UDPG_MGDP_dh"/>
    <property type="match status" value="1"/>
</dbReference>
<evidence type="ECO:0000256" key="4">
    <source>
        <dbReference type="ARBA" id="ARBA00023002"/>
    </source>
</evidence>
<dbReference type="PROSITE" id="PS51257">
    <property type="entry name" value="PROKAR_LIPOPROTEIN"/>
    <property type="match status" value="1"/>
</dbReference>
<feature type="binding site" evidence="10">
    <location>
        <position position="35"/>
    </location>
    <ligand>
        <name>NAD(+)</name>
        <dbReference type="ChEBI" id="CHEBI:57540"/>
    </ligand>
</feature>
<keyword evidence="5 7" id="KW-0520">NAD</keyword>
<dbReference type="Proteomes" id="UP001218895">
    <property type="component" value="Chromosome"/>
</dbReference>
<dbReference type="GO" id="GO:0051287">
    <property type="term" value="F:NAD binding"/>
    <property type="evidence" value="ECO:0007669"/>
    <property type="project" value="InterPro"/>
</dbReference>
<protein>
    <recommendedName>
        <fullName evidence="3 7">UDP-glucose 6-dehydrogenase</fullName>
        <ecNumber evidence="3 7">1.1.1.22</ecNumber>
    </recommendedName>
</protein>
<feature type="binding site" evidence="10">
    <location>
        <position position="84"/>
    </location>
    <ligand>
        <name>NAD(+)</name>
        <dbReference type="ChEBI" id="CHEBI:57540"/>
    </ligand>
</feature>
<dbReference type="Gene3D" id="1.20.5.170">
    <property type="match status" value="1"/>
</dbReference>
<dbReference type="PIRSF" id="PIRSF000124">
    <property type="entry name" value="UDPglc_GDPman_dh"/>
    <property type="match status" value="1"/>
</dbReference>
<dbReference type="PIRSF" id="PIRSF500134">
    <property type="entry name" value="UDPglc_DH_bac"/>
    <property type="match status" value="1"/>
</dbReference>
<dbReference type="SUPFAM" id="SSF52413">
    <property type="entry name" value="UDP-glucose/GDP-mannose dehydrogenase C-terminal domain"/>
    <property type="match status" value="1"/>
</dbReference>
<dbReference type="EMBL" id="CP091092">
    <property type="protein sequence ID" value="WFN37516.1"/>
    <property type="molecule type" value="Genomic_DNA"/>
</dbReference>
<name>A0AAF0FSW3_9EURY</name>
<evidence type="ECO:0000256" key="2">
    <source>
        <dbReference type="ARBA" id="ARBA00006601"/>
    </source>
</evidence>
<keyword evidence="4 7" id="KW-0560">Oxidoreductase</keyword>
<dbReference type="InterPro" id="IPR036220">
    <property type="entry name" value="UDP-Glc/GDP-Man_DH_C_sf"/>
</dbReference>
<evidence type="ECO:0000313" key="13">
    <source>
        <dbReference type="Proteomes" id="UP001218895"/>
    </source>
</evidence>
<dbReference type="InterPro" id="IPR017476">
    <property type="entry name" value="UDP-Glc/GDP-Man"/>
</dbReference>
<feature type="binding site" evidence="9">
    <location>
        <position position="324"/>
    </location>
    <ligand>
        <name>substrate</name>
    </ligand>
</feature>
<dbReference type="GeneID" id="79949487"/>
<evidence type="ECO:0000259" key="11">
    <source>
        <dbReference type="SMART" id="SM00984"/>
    </source>
</evidence>
<evidence type="ECO:0000256" key="10">
    <source>
        <dbReference type="PIRSR" id="PIRSR500134-3"/>
    </source>
</evidence>
<reference evidence="12" key="1">
    <citation type="submission" date="2022-01" db="EMBL/GenBank/DDBJ databases">
        <title>Complete genome of Methanomicrobium antiquum DSM 21220.</title>
        <authorList>
            <person name="Chen S.-C."/>
            <person name="You Y.-T."/>
            <person name="Zhou Y.-Z."/>
            <person name="Lai M.-C."/>
        </authorList>
    </citation>
    <scope>NUCLEOTIDE SEQUENCE</scope>
    <source>
        <strain evidence="12">DSM 21220</strain>
    </source>
</reference>
<feature type="binding site" evidence="9">
    <location>
        <begin position="156"/>
        <end position="159"/>
    </location>
    <ligand>
        <name>substrate</name>
    </ligand>
</feature>
<dbReference type="GO" id="GO:0003979">
    <property type="term" value="F:UDP-glucose 6-dehydrogenase activity"/>
    <property type="evidence" value="ECO:0007669"/>
    <property type="project" value="UniProtKB-EC"/>
</dbReference>
<feature type="domain" description="UDP-glucose/GDP-mannose dehydrogenase C-terminal" evidence="11">
    <location>
        <begin position="317"/>
        <end position="416"/>
    </location>
</feature>
<evidence type="ECO:0000256" key="6">
    <source>
        <dbReference type="ARBA" id="ARBA00047473"/>
    </source>
</evidence>
<feature type="binding site" evidence="9">
    <location>
        <position position="208"/>
    </location>
    <ligand>
        <name>substrate</name>
    </ligand>
</feature>
<feature type="active site" description="Nucleophile" evidence="8">
    <location>
        <position position="264"/>
    </location>
</feature>
<accession>A0AAF0FSW3</accession>
<dbReference type="InterPro" id="IPR001732">
    <property type="entry name" value="UDP-Glc/GDP-Man_DH_N"/>
</dbReference>
<dbReference type="KEGG" id="manq:L1994_03775"/>
<dbReference type="InterPro" id="IPR008927">
    <property type="entry name" value="6-PGluconate_DH-like_C_sf"/>
</dbReference>
<keyword evidence="13" id="KW-1185">Reference proteome</keyword>
<dbReference type="NCBIfam" id="TIGR03026">
    <property type="entry name" value="NDP-sugDHase"/>
    <property type="match status" value="1"/>
</dbReference>